<proteinExistence type="predicted"/>
<comment type="caution">
    <text evidence="1">The sequence shown here is derived from an EMBL/GenBank/DDBJ whole genome shotgun (WGS) entry which is preliminary data.</text>
</comment>
<dbReference type="RefSeq" id="WP_165260902.1">
    <property type="nucleotide sequence ID" value="NZ_JAAKZY010000056.1"/>
</dbReference>
<dbReference type="AlphaFoldDB" id="A0A6G4V795"/>
<dbReference type="InterPro" id="IPR042226">
    <property type="entry name" value="eFR1_2_sf"/>
</dbReference>
<accession>A0A6G4V795</accession>
<keyword evidence="2" id="KW-1185">Reference proteome</keyword>
<evidence type="ECO:0000313" key="1">
    <source>
        <dbReference type="EMBL" id="NGO09694.1"/>
    </source>
</evidence>
<dbReference type="Pfam" id="PF18844">
    <property type="entry name" value="baeRF_family2"/>
    <property type="match status" value="1"/>
</dbReference>
<evidence type="ECO:0000313" key="2">
    <source>
        <dbReference type="Proteomes" id="UP000472335"/>
    </source>
</evidence>
<evidence type="ECO:0008006" key="3">
    <source>
        <dbReference type="Google" id="ProtNLM"/>
    </source>
</evidence>
<dbReference type="Proteomes" id="UP000472335">
    <property type="component" value="Unassembled WGS sequence"/>
</dbReference>
<organism evidence="1 2">
    <name type="scientific">Streptomyces scabichelini</name>
    <dbReference type="NCBI Taxonomy" id="2711217"/>
    <lineage>
        <taxon>Bacteria</taxon>
        <taxon>Bacillati</taxon>
        <taxon>Actinomycetota</taxon>
        <taxon>Actinomycetes</taxon>
        <taxon>Kitasatosporales</taxon>
        <taxon>Streptomycetaceae</taxon>
        <taxon>Streptomyces</taxon>
    </lineage>
</organism>
<sequence>MDLAFLRPLYELPGPWASVYVGTSQHTEDTPHERSLTAQAASRQLADQGADEPTCRAVRAALEELRHSSEPHGRALFATGGEVVLDPALAASPPGGLSVEWSALPHTAPLLDLLGEDPVCVVAYVDRRGADFELRSALGSRDVGSVSGRQWPLHRTSSVDWSERHFQLRVENTWEHNAAEIADALAVCQEETRADLLILVGDDRERRAVHERLPQRLHDRTMEATRGAGSRLLDEDVERIRAEHVRRRAAEDLERFMAARAPDADGNVGAVEGVPAVIEAAREHRIDELLIIPDGPDTHREVWVGEGPDQLAVRRTDTKTLGEPRPWSARADDALLRSVIAAGAPALSLSPAVPQAGPQGAPAGGLGALLRWTERERSAG</sequence>
<name>A0A6G4V795_9ACTN</name>
<gene>
    <name evidence="1" type="ORF">G5C60_19330</name>
</gene>
<protein>
    <recommendedName>
        <fullName evidence="3">Peptide chain release factor 1</fullName>
    </recommendedName>
</protein>
<dbReference type="EMBL" id="JAAKZY010000056">
    <property type="protein sequence ID" value="NGO09694.1"/>
    <property type="molecule type" value="Genomic_DNA"/>
</dbReference>
<dbReference type="Gene3D" id="3.30.420.60">
    <property type="entry name" value="eRF1 domain 2"/>
    <property type="match status" value="1"/>
</dbReference>
<dbReference type="InterPro" id="IPR040701">
    <property type="entry name" value="Bact_RF_family2"/>
</dbReference>
<reference evidence="1 2" key="1">
    <citation type="submission" date="2020-02" db="EMBL/GenBank/DDBJ databases">
        <title>Whole-genome analyses of novel actinobacteria.</title>
        <authorList>
            <person name="Sahin N."/>
            <person name="Gencbay T."/>
        </authorList>
    </citation>
    <scope>NUCLEOTIDE SEQUENCE [LARGE SCALE GENOMIC DNA]</scope>
    <source>
        <strain evidence="1 2">HC44</strain>
    </source>
</reference>